<accession>H0UJ04</accession>
<dbReference type="PANTHER" id="PTHR43525:SF1">
    <property type="entry name" value="PROTEIN MALY"/>
    <property type="match status" value="1"/>
</dbReference>
<evidence type="ECO:0000259" key="6">
    <source>
        <dbReference type="Pfam" id="PF00155"/>
    </source>
</evidence>
<evidence type="ECO:0000313" key="7">
    <source>
        <dbReference type="EMBL" id="EHM13831.1"/>
    </source>
</evidence>
<keyword evidence="8" id="KW-1185">Reference proteome</keyword>
<dbReference type="STRING" id="885272.JonanDRAFT_1469"/>
<dbReference type="InterPro" id="IPR015422">
    <property type="entry name" value="PyrdxlP-dep_Trfase_small"/>
</dbReference>
<comment type="similarity">
    <text evidence="5">Belongs to the class-II pyridoxal-phosphate-dependent aminotransferase family. MalY/PatB cystathionine beta-lyase subfamily.</text>
</comment>
<dbReference type="HOGENOM" id="CLU_017584_15_0_0"/>
<dbReference type="PANTHER" id="PTHR43525">
    <property type="entry name" value="PROTEIN MALY"/>
    <property type="match status" value="1"/>
</dbReference>
<proteinExistence type="inferred from homology"/>
<dbReference type="Gene3D" id="3.90.1150.10">
    <property type="entry name" value="Aspartate Aminotransferase, domain 1"/>
    <property type="match status" value="1"/>
</dbReference>
<evidence type="ECO:0000313" key="8">
    <source>
        <dbReference type="Proteomes" id="UP000003806"/>
    </source>
</evidence>
<evidence type="ECO:0000256" key="4">
    <source>
        <dbReference type="ARBA" id="ARBA00023239"/>
    </source>
</evidence>
<organism evidence="7 8">
    <name type="scientific">Jonquetella anthropi DSM 22815</name>
    <dbReference type="NCBI Taxonomy" id="885272"/>
    <lineage>
        <taxon>Bacteria</taxon>
        <taxon>Thermotogati</taxon>
        <taxon>Synergistota</taxon>
        <taxon>Synergistia</taxon>
        <taxon>Synergistales</taxon>
        <taxon>Dethiosulfovibrionaceae</taxon>
        <taxon>Jonquetella</taxon>
    </lineage>
</organism>
<dbReference type="RefSeq" id="WP_008523383.1">
    <property type="nucleotide sequence ID" value="NZ_CM001376.1"/>
</dbReference>
<feature type="domain" description="Aminotransferase class I/classII large" evidence="6">
    <location>
        <begin position="39"/>
        <end position="384"/>
    </location>
</feature>
<dbReference type="InterPro" id="IPR004839">
    <property type="entry name" value="Aminotransferase_I/II_large"/>
</dbReference>
<dbReference type="GO" id="GO:0030170">
    <property type="term" value="F:pyridoxal phosphate binding"/>
    <property type="evidence" value="ECO:0007669"/>
    <property type="project" value="InterPro"/>
</dbReference>
<dbReference type="GO" id="GO:0047804">
    <property type="term" value="F:cysteine-S-conjugate beta-lyase activity"/>
    <property type="evidence" value="ECO:0007669"/>
    <property type="project" value="UniProtKB-EC"/>
</dbReference>
<comment type="cofactor">
    <cofactor evidence="1">
        <name>pyridoxal 5'-phosphate</name>
        <dbReference type="ChEBI" id="CHEBI:597326"/>
    </cofactor>
</comment>
<dbReference type="SUPFAM" id="SSF53383">
    <property type="entry name" value="PLP-dependent transferases"/>
    <property type="match status" value="1"/>
</dbReference>
<evidence type="ECO:0000256" key="2">
    <source>
        <dbReference type="ARBA" id="ARBA00012224"/>
    </source>
</evidence>
<dbReference type="NCBIfam" id="TIGR04350">
    <property type="entry name" value="C_S_lyase_PatB"/>
    <property type="match status" value="1"/>
</dbReference>
<dbReference type="Gene3D" id="3.40.640.10">
    <property type="entry name" value="Type I PLP-dependent aspartate aminotransferase-like (Major domain)"/>
    <property type="match status" value="1"/>
</dbReference>
<evidence type="ECO:0000256" key="1">
    <source>
        <dbReference type="ARBA" id="ARBA00001933"/>
    </source>
</evidence>
<protein>
    <recommendedName>
        <fullName evidence="2">cysteine-S-conjugate beta-lyase</fullName>
        <ecNumber evidence="2">4.4.1.13</ecNumber>
    </recommendedName>
</protein>
<dbReference type="eggNOG" id="COG1168">
    <property type="taxonomic scope" value="Bacteria"/>
</dbReference>
<dbReference type="OrthoDB" id="9802872at2"/>
<dbReference type="Pfam" id="PF00155">
    <property type="entry name" value="Aminotran_1_2"/>
    <property type="match status" value="1"/>
</dbReference>
<dbReference type="EC" id="4.4.1.13" evidence="2"/>
<gene>
    <name evidence="7" type="ORF">JonanDRAFT_1469</name>
</gene>
<dbReference type="AlphaFoldDB" id="H0UJ04"/>
<name>H0UJ04_9BACT</name>
<keyword evidence="3" id="KW-0663">Pyridoxal phosphate</keyword>
<dbReference type="InterPro" id="IPR027619">
    <property type="entry name" value="C-S_lyase_PatB-like"/>
</dbReference>
<dbReference type="Proteomes" id="UP000003806">
    <property type="component" value="Chromosome"/>
</dbReference>
<evidence type="ECO:0000256" key="5">
    <source>
        <dbReference type="ARBA" id="ARBA00037974"/>
    </source>
</evidence>
<dbReference type="CDD" id="cd00609">
    <property type="entry name" value="AAT_like"/>
    <property type="match status" value="1"/>
</dbReference>
<dbReference type="InterPro" id="IPR015421">
    <property type="entry name" value="PyrdxlP-dep_Trfase_major"/>
</dbReference>
<dbReference type="InterPro" id="IPR051798">
    <property type="entry name" value="Class-II_PLP-Dep_Aminotrans"/>
</dbReference>
<evidence type="ECO:0000256" key="3">
    <source>
        <dbReference type="ARBA" id="ARBA00022898"/>
    </source>
</evidence>
<keyword evidence="4" id="KW-0456">Lyase</keyword>
<reference evidence="7 8" key="1">
    <citation type="submission" date="2011-11" db="EMBL/GenBank/DDBJ databases">
        <title>The Noncontiguous Finished genome of Jonquetella anthropi DSM 22815.</title>
        <authorList>
            <consortium name="US DOE Joint Genome Institute (JGI-PGF)"/>
            <person name="Lucas S."/>
            <person name="Copeland A."/>
            <person name="Lapidus A."/>
            <person name="Glavina del Rio T."/>
            <person name="Dalin E."/>
            <person name="Tice H."/>
            <person name="Bruce D."/>
            <person name="Goodwin L."/>
            <person name="Pitluck S."/>
            <person name="Peters L."/>
            <person name="Mikhailova N."/>
            <person name="Held B."/>
            <person name="Kyrpides N."/>
            <person name="Mavromatis K."/>
            <person name="Ivanova N."/>
            <person name="Markowitz V."/>
            <person name="Cheng J.-F."/>
            <person name="Hugenholtz P."/>
            <person name="Woyke T."/>
            <person name="Wu D."/>
            <person name="Gronow S."/>
            <person name="Wellnitz S."/>
            <person name="Brambilla E."/>
            <person name="Klenk H.-P."/>
            <person name="Eisen J.A."/>
        </authorList>
    </citation>
    <scope>NUCLEOTIDE SEQUENCE [LARGE SCALE GENOMIC DNA]</scope>
    <source>
        <strain evidence="7 8">DSM 22815</strain>
    </source>
</reference>
<dbReference type="InterPro" id="IPR015424">
    <property type="entry name" value="PyrdxlP-dep_Trfase"/>
</dbReference>
<dbReference type="EMBL" id="CM001376">
    <property type="protein sequence ID" value="EHM13831.1"/>
    <property type="molecule type" value="Genomic_DNA"/>
</dbReference>
<sequence>MLVYDFDALIDRRGTGCTKWDDTAARFGKEGLLPLWIADMDFPAPPCVVEAICRRAQHPIYGYCVFPSDYHDGFVAWQKKRNNWDVKKEWICHTPGVVSAISMAVQSFTVPGDSVLFCTPAYPPFKGTVEALGRHGVDAPMAFKDGRFELNFDAMEEKAKSARMLLFCNPHNPAGRSFSREELNRVAEIAEKNNLIVVCDEIHSDIVYEPCHHIPFASLNDWTKDHCVVMMAPSKTFNIAGLTTSLIVIPNDKLRGQFLRFTDDCTHIGGGSVFGLVGCQAAFEGGESWLDELRAYLKGNVDFVEKELAARVPAVKLVHPEATYVPLVDFRELGMTNEELQKFLVEKVGVALNDGASFGELTKGFARLNIATQRAHLREFIDRLEAALKR</sequence>